<gene>
    <name evidence="6" type="ORF">QYM36_019533</name>
</gene>
<evidence type="ECO:0000256" key="3">
    <source>
        <dbReference type="ARBA" id="ARBA00022833"/>
    </source>
</evidence>
<comment type="similarity">
    <text evidence="1">Belongs to the VPS8 family.</text>
</comment>
<organism evidence="6 7">
    <name type="scientific">Artemia franciscana</name>
    <name type="common">Brine shrimp</name>
    <name type="synonym">Artemia sanfranciscana</name>
    <dbReference type="NCBI Taxonomy" id="6661"/>
    <lineage>
        <taxon>Eukaryota</taxon>
        <taxon>Metazoa</taxon>
        <taxon>Ecdysozoa</taxon>
        <taxon>Arthropoda</taxon>
        <taxon>Crustacea</taxon>
        <taxon>Branchiopoda</taxon>
        <taxon>Anostraca</taxon>
        <taxon>Artemiidae</taxon>
        <taxon>Artemia</taxon>
    </lineage>
</organism>
<evidence type="ECO:0000256" key="4">
    <source>
        <dbReference type="PROSITE-ProRule" id="PRU00175"/>
    </source>
</evidence>
<keyword evidence="3" id="KW-0862">Zinc</keyword>
<dbReference type="PROSITE" id="PS50089">
    <property type="entry name" value="ZF_RING_2"/>
    <property type="match status" value="1"/>
</dbReference>
<dbReference type="GO" id="GO:0030897">
    <property type="term" value="C:HOPS complex"/>
    <property type="evidence" value="ECO:0007669"/>
    <property type="project" value="TreeGrafter"/>
</dbReference>
<dbReference type="InterPro" id="IPR045111">
    <property type="entry name" value="Vps41/Vps8"/>
</dbReference>
<dbReference type="InterPro" id="IPR001841">
    <property type="entry name" value="Znf_RING"/>
</dbReference>
<dbReference type="SUPFAM" id="SSF57850">
    <property type="entry name" value="RING/U-box"/>
    <property type="match status" value="1"/>
</dbReference>
<dbReference type="SUPFAM" id="SSF50978">
    <property type="entry name" value="WD40 repeat-like"/>
    <property type="match status" value="1"/>
</dbReference>
<dbReference type="InterPro" id="IPR015943">
    <property type="entry name" value="WD40/YVTN_repeat-like_dom_sf"/>
</dbReference>
<dbReference type="Pfam" id="PF23410">
    <property type="entry name" value="Beta-prop_VPS8"/>
    <property type="match status" value="1"/>
</dbReference>
<evidence type="ECO:0000256" key="1">
    <source>
        <dbReference type="ARBA" id="ARBA00009422"/>
    </source>
</evidence>
<reference evidence="6" key="1">
    <citation type="submission" date="2023-07" db="EMBL/GenBank/DDBJ databases">
        <title>Chromosome-level genome assembly of Artemia franciscana.</title>
        <authorList>
            <person name="Jo E."/>
        </authorList>
    </citation>
    <scope>NUCLEOTIDE SEQUENCE</scope>
    <source>
        <tissue evidence="6">Whole body</tissue>
    </source>
</reference>
<evidence type="ECO:0000256" key="2">
    <source>
        <dbReference type="ARBA" id="ARBA00022771"/>
    </source>
</evidence>
<sequence>MEVSSFSPTHAGRVQSSEAKKIPANINNEIFESGSISNEDDPSNLSLECLLDQDLDSILNSKSESGQINPFIDVSDAMSITSRTSGSAVSQASVPNSTSSIRKLKKKGSILRHVILKNITSHLTSGFSRIGAPTSIAVSAWLAVGSNSGLTFVFDGGQNLRWCLGAGTGRDIESFGSVSALSFNADCTRLLCGHVRGHIVMYDVSNGKLLRILEDAHKEETTVINIKFTNNPTVAVFSDITGNVYEVNFKRTFGVRGHTTTCLYDGVKGPAVTLEPLNQAATETVNRIDDIILAFATLDKVMIVKIKPQRKVVFCQKLSGDERSLPLLAWQYLTIQTSNGRIVDPVLACARSKSISFFQLSRVKNGSYSVVPLMTASVPYSLTSVGWVDNRTLVTFDVKERLHLFDVKDQEEIEELDLSGVGIVYSSGTFKGLATGFDVHRSLAIAGEFACFQSIVVSCGQVFVLGTRSVHAVILRKWQERIDYLVKQKRHVEALSFGSQLLEERAKSISVKMDEEKRTHIKEKMKSVLEDFIAVCILPCRNDDIAVWNCGADQLSGCIANSVKLQLGAFACDLIYSSTIETPILKATFLESLENLILDDKLKEINPAIVKDFVFHYESKGRLKVLESCLLHLDIACLDFNQVIGICTKKSLYTALLYLHNKALDDFVGPLEDLFGTLIIQLDSEGSTEKAIEVANIVLVYVSCCLNGQAFPYGLMPDEKAHRVSHEVLLFLTSLHSKKSVDTEKSYPYLRTLLRINTREFLNVLSMAFEESPLKSSDVGQRQRQRIVDILIGIMVQSDGAFDSLQVGALFTFITRQLAIPPLSLDDQLLLEILEFITQPDTGERHEEKQQALIELLHVKTIDVSKTVGPGKLLSMAERAGFYRVSEQLYRAEKQYDSVFRCLVSDLSRRHLALPYMKSVLTQENSSWQPKMVSALMENLEAVLESCMGELIEFLIKFNYDLIQKVMDNLASNDVTRYEFMGKLLETSSEFASCSSASEPGQLFSRKFHLEYVSLMAQCDKQKILAYVSNCSEDILGPEILQVCSSAGLKAAEVIVLERLGEVEKAFERYLSSMADSLAQVRECNDSLDECSSNAAMIVEFCERNPHQKFWLQLLDLFLDIRRKFGINKGLADISHYLLSTVQAYLPPNVILQRVLSDSSDSKATWKDVKQLTTSMLDSYNYETTLYDIVTRMFRLDTHRQFEKFKKRTTKAIVVSEFNCCICSNFTTFSKTELDAFRCGHVCHARCFPEHSESAAEIRCPICSQQEEKHETLHLVLRQNHVPSHS</sequence>
<comment type="caution">
    <text evidence="6">The sequence shown here is derived from an EMBL/GenBank/DDBJ whole genome shotgun (WGS) entry which is preliminary data.</text>
</comment>
<keyword evidence="2 4" id="KW-0479">Metal-binding</keyword>
<dbReference type="Proteomes" id="UP001187531">
    <property type="component" value="Unassembled WGS sequence"/>
</dbReference>
<keyword evidence="7" id="KW-1185">Reference proteome</keyword>
<feature type="domain" description="RING-type" evidence="5">
    <location>
        <begin position="1220"/>
        <end position="1264"/>
    </location>
</feature>
<dbReference type="InterPro" id="IPR025941">
    <property type="entry name" value="Vps8_central_dom"/>
</dbReference>
<dbReference type="Pfam" id="PF12816">
    <property type="entry name" value="TPR_Vps8"/>
    <property type="match status" value="1"/>
</dbReference>
<dbReference type="GO" id="GO:0005770">
    <property type="term" value="C:late endosome"/>
    <property type="evidence" value="ECO:0007669"/>
    <property type="project" value="TreeGrafter"/>
</dbReference>
<dbReference type="Gene3D" id="2.130.10.10">
    <property type="entry name" value="YVTN repeat-like/Quinoprotein amine dehydrogenase"/>
    <property type="match status" value="1"/>
</dbReference>
<name>A0AA88KTR4_ARTSF</name>
<dbReference type="PANTHER" id="PTHR12616:SF8">
    <property type="entry name" value="VACUOLAR PROTEIN SORTING-ASSOCIATED PROTEIN 8 HOMOLOG"/>
    <property type="match status" value="1"/>
</dbReference>
<accession>A0AA88KTR4</accession>
<evidence type="ECO:0000313" key="6">
    <source>
        <dbReference type="EMBL" id="KAK2701819.1"/>
    </source>
</evidence>
<dbReference type="GO" id="GO:0034058">
    <property type="term" value="P:endosomal vesicle fusion"/>
    <property type="evidence" value="ECO:0007669"/>
    <property type="project" value="TreeGrafter"/>
</dbReference>
<dbReference type="InterPro" id="IPR036322">
    <property type="entry name" value="WD40_repeat_dom_sf"/>
</dbReference>
<dbReference type="GO" id="GO:0008270">
    <property type="term" value="F:zinc ion binding"/>
    <property type="evidence" value="ECO:0007669"/>
    <property type="project" value="UniProtKB-KW"/>
</dbReference>
<evidence type="ECO:0000313" key="7">
    <source>
        <dbReference type="Proteomes" id="UP001187531"/>
    </source>
</evidence>
<dbReference type="EMBL" id="JAVRJZ010001659">
    <property type="protein sequence ID" value="KAK2701819.1"/>
    <property type="molecule type" value="Genomic_DNA"/>
</dbReference>
<keyword evidence="2 4" id="KW-0863">Zinc-finger</keyword>
<protein>
    <recommendedName>
        <fullName evidence="5">RING-type domain-containing protein</fullName>
    </recommendedName>
</protein>
<dbReference type="GO" id="GO:0006623">
    <property type="term" value="P:protein targeting to vacuole"/>
    <property type="evidence" value="ECO:0007669"/>
    <property type="project" value="InterPro"/>
</dbReference>
<evidence type="ECO:0000259" key="5">
    <source>
        <dbReference type="PROSITE" id="PS50089"/>
    </source>
</evidence>
<dbReference type="PANTHER" id="PTHR12616">
    <property type="entry name" value="VACUOLAR PROTEIN SORTING VPS41"/>
    <property type="match status" value="1"/>
</dbReference>
<proteinExistence type="inferred from homology"/>